<accession>A0A1H0ZXP8</accession>
<feature type="domain" description="Large ribosomal subunit protein uL30-like ferredoxin-like fold" evidence="7">
    <location>
        <begin position="5"/>
        <end position="54"/>
    </location>
</feature>
<reference evidence="9" key="1">
    <citation type="submission" date="2016-10" db="EMBL/GenBank/DDBJ databases">
        <authorList>
            <person name="Varghese N."/>
            <person name="Submissions S."/>
        </authorList>
    </citation>
    <scope>NUCLEOTIDE SEQUENCE [LARGE SCALE GENOMIC DNA]</scope>
    <source>
        <strain evidence="9">MPL-11</strain>
    </source>
</reference>
<evidence type="ECO:0000313" key="9">
    <source>
        <dbReference type="Proteomes" id="UP000199481"/>
    </source>
</evidence>
<dbReference type="PIRSF" id="PIRSF002211">
    <property type="entry name" value="Ribosomal_L30_bac-type"/>
    <property type="match status" value="1"/>
</dbReference>
<evidence type="ECO:0000256" key="2">
    <source>
        <dbReference type="ARBA" id="ARBA00011838"/>
    </source>
</evidence>
<name>A0A1H0ZXP8_9LACT</name>
<dbReference type="PROSITE" id="PS00634">
    <property type="entry name" value="RIBOSOMAL_L30"/>
    <property type="match status" value="1"/>
</dbReference>
<gene>
    <name evidence="5" type="primary">rpmD</name>
    <name evidence="8" type="ORF">SAMN04487752_1783</name>
</gene>
<keyword evidence="4 5" id="KW-0687">Ribonucleoprotein</keyword>
<sequence length="59" mass="6453">MANLEITLKRSVIGRPQNQKDTVQALGLRKINSTVVKPANEAIVGMVKTISHLVDVKEV</sequence>
<dbReference type="GO" id="GO:0003735">
    <property type="term" value="F:structural constituent of ribosome"/>
    <property type="evidence" value="ECO:0007669"/>
    <property type="project" value="InterPro"/>
</dbReference>
<evidence type="ECO:0000256" key="6">
    <source>
        <dbReference type="RuleBase" id="RU003734"/>
    </source>
</evidence>
<protein>
    <recommendedName>
        <fullName evidence="5">Large ribosomal subunit protein uL30</fullName>
    </recommendedName>
</protein>
<dbReference type="CDD" id="cd01658">
    <property type="entry name" value="Ribosomal_L30"/>
    <property type="match status" value="1"/>
</dbReference>
<evidence type="ECO:0000313" key="8">
    <source>
        <dbReference type="EMBL" id="SDQ32188.1"/>
    </source>
</evidence>
<dbReference type="Pfam" id="PF00327">
    <property type="entry name" value="Ribosomal_L30"/>
    <property type="match status" value="1"/>
</dbReference>
<proteinExistence type="inferred from homology"/>
<dbReference type="Proteomes" id="UP000199481">
    <property type="component" value="Unassembled WGS sequence"/>
</dbReference>
<dbReference type="InterPro" id="IPR016082">
    <property type="entry name" value="Ribosomal_uL30_ferredoxin-like"/>
</dbReference>
<dbReference type="PANTHER" id="PTHR15892">
    <property type="entry name" value="MITOCHONDRIAL RIBOSOMAL PROTEIN L30"/>
    <property type="match status" value="1"/>
</dbReference>
<dbReference type="InterPro" id="IPR036919">
    <property type="entry name" value="Ribo_uL30_ferredoxin-like_sf"/>
</dbReference>
<evidence type="ECO:0000259" key="7">
    <source>
        <dbReference type="Pfam" id="PF00327"/>
    </source>
</evidence>
<dbReference type="AlphaFoldDB" id="A0A1H0ZXP8"/>
<dbReference type="HAMAP" id="MF_01371_B">
    <property type="entry name" value="Ribosomal_uL30_B"/>
    <property type="match status" value="1"/>
</dbReference>
<keyword evidence="9" id="KW-1185">Reference proteome</keyword>
<evidence type="ECO:0000256" key="5">
    <source>
        <dbReference type="HAMAP-Rule" id="MF_01371"/>
    </source>
</evidence>
<comment type="subunit">
    <text evidence="2 5">Part of the 50S ribosomal subunit.</text>
</comment>
<dbReference type="InterPro" id="IPR005996">
    <property type="entry name" value="Ribosomal_uL30_bac-type"/>
</dbReference>
<dbReference type="FunFam" id="3.30.1390.20:FF:000001">
    <property type="entry name" value="50S ribosomal protein L30"/>
    <property type="match status" value="1"/>
</dbReference>
<evidence type="ECO:0000256" key="3">
    <source>
        <dbReference type="ARBA" id="ARBA00022980"/>
    </source>
</evidence>
<dbReference type="InterPro" id="IPR018038">
    <property type="entry name" value="Ribosomal_uL30_CS"/>
</dbReference>
<dbReference type="RefSeq" id="WP_035020852.1">
    <property type="nucleotide sequence ID" value="NZ_CP084916.1"/>
</dbReference>
<dbReference type="OrthoDB" id="9812790at2"/>
<dbReference type="NCBIfam" id="TIGR01308">
    <property type="entry name" value="rpmD_bact"/>
    <property type="match status" value="1"/>
</dbReference>
<dbReference type="GO" id="GO:0006412">
    <property type="term" value="P:translation"/>
    <property type="evidence" value="ECO:0007669"/>
    <property type="project" value="UniProtKB-UniRule"/>
</dbReference>
<dbReference type="PANTHER" id="PTHR15892:SF2">
    <property type="entry name" value="LARGE RIBOSOMAL SUBUNIT PROTEIN UL30M"/>
    <property type="match status" value="1"/>
</dbReference>
<evidence type="ECO:0000256" key="1">
    <source>
        <dbReference type="ARBA" id="ARBA00007594"/>
    </source>
</evidence>
<dbReference type="SUPFAM" id="SSF55129">
    <property type="entry name" value="Ribosomal protein L30p/L7e"/>
    <property type="match status" value="1"/>
</dbReference>
<dbReference type="EMBL" id="FNJW01000008">
    <property type="protein sequence ID" value="SDQ32188.1"/>
    <property type="molecule type" value="Genomic_DNA"/>
</dbReference>
<comment type="similarity">
    <text evidence="1 5 6">Belongs to the universal ribosomal protein uL30 family.</text>
</comment>
<organism evidence="8 9">
    <name type="scientific">Carnobacterium viridans</name>
    <dbReference type="NCBI Taxonomy" id="174587"/>
    <lineage>
        <taxon>Bacteria</taxon>
        <taxon>Bacillati</taxon>
        <taxon>Bacillota</taxon>
        <taxon>Bacilli</taxon>
        <taxon>Lactobacillales</taxon>
        <taxon>Carnobacteriaceae</taxon>
        <taxon>Carnobacterium</taxon>
    </lineage>
</organism>
<keyword evidence="3 5" id="KW-0689">Ribosomal protein</keyword>
<evidence type="ECO:0000256" key="4">
    <source>
        <dbReference type="ARBA" id="ARBA00023274"/>
    </source>
</evidence>
<dbReference type="Gene3D" id="3.30.1390.20">
    <property type="entry name" value="Ribosomal protein L30, ferredoxin-like fold domain"/>
    <property type="match status" value="1"/>
</dbReference>
<dbReference type="GO" id="GO:0022625">
    <property type="term" value="C:cytosolic large ribosomal subunit"/>
    <property type="evidence" value="ECO:0007669"/>
    <property type="project" value="TreeGrafter"/>
</dbReference>